<dbReference type="Gene3D" id="3.40.190.10">
    <property type="entry name" value="Periplasmic binding protein-like II"/>
    <property type="match status" value="1"/>
</dbReference>
<protein>
    <recommendedName>
        <fullName evidence="1">Solute-binding protein family 5 domain-containing protein</fullName>
    </recommendedName>
</protein>
<dbReference type="Gene3D" id="3.10.105.10">
    <property type="entry name" value="Dipeptide-binding Protein, Domain 3"/>
    <property type="match status" value="1"/>
</dbReference>
<dbReference type="Pfam" id="PF00496">
    <property type="entry name" value="SBP_bac_5"/>
    <property type="match status" value="1"/>
</dbReference>
<dbReference type="InterPro" id="IPR000914">
    <property type="entry name" value="SBP_5_dom"/>
</dbReference>
<dbReference type="GO" id="GO:0015833">
    <property type="term" value="P:peptide transport"/>
    <property type="evidence" value="ECO:0007669"/>
    <property type="project" value="TreeGrafter"/>
</dbReference>
<accession>A0A0F9DVZ8</accession>
<evidence type="ECO:0000313" key="2">
    <source>
        <dbReference type="EMBL" id="KKL65939.1"/>
    </source>
</evidence>
<name>A0A0F9DVZ8_9ZZZZ</name>
<proteinExistence type="predicted"/>
<dbReference type="GO" id="GO:1904680">
    <property type="term" value="F:peptide transmembrane transporter activity"/>
    <property type="evidence" value="ECO:0007669"/>
    <property type="project" value="TreeGrafter"/>
</dbReference>
<reference evidence="2" key="1">
    <citation type="journal article" date="2015" name="Nature">
        <title>Complex archaea that bridge the gap between prokaryotes and eukaryotes.</title>
        <authorList>
            <person name="Spang A."/>
            <person name="Saw J.H."/>
            <person name="Jorgensen S.L."/>
            <person name="Zaremba-Niedzwiedzka K."/>
            <person name="Martijn J."/>
            <person name="Lind A.E."/>
            <person name="van Eijk R."/>
            <person name="Schleper C."/>
            <person name="Guy L."/>
            <person name="Ettema T.J."/>
        </authorList>
    </citation>
    <scope>NUCLEOTIDE SEQUENCE</scope>
</reference>
<dbReference type="PANTHER" id="PTHR30290">
    <property type="entry name" value="PERIPLASMIC BINDING COMPONENT OF ABC TRANSPORTER"/>
    <property type="match status" value="1"/>
</dbReference>
<dbReference type="AlphaFoldDB" id="A0A0F9DVZ8"/>
<evidence type="ECO:0000259" key="1">
    <source>
        <dbReference type="Pfam" id="PF00496"/>
    </source>
</evidence>
<feature type="non-terminal residue" evidence="2">
    <location>
        <position position="1"/>
    </location>
</feature>
<dbReference type="EMBL" id="LAZR01027370">
    <property type="protein sequence ID" value="KKL65939.1"/>
    <property type="molecule type" value="Genomic_DNA"/>
</dbReference>
<comment type="caution">
    <text evidence="2">The sequence shown here is derived from an EMBL/GenBank/DDBJ whole genome shotgun (WGS) entry which is preliminary data.</text>
</comment>
<sequence length="297" mass="33569">IFRDVVAADGTLKKAWADRGIVLSRYRIPAVGWIIFNMTDPVLGVSRSLRQALCLSFDVDAYLRVSSDGRHVRATNVVATGLAGHKEAGPGKYYRLDRKAAKAKMAQARKELEAAGMLVDGGVPTLKLDISGATKRSARYGKLIAAQFAEIGVKVQVVENDWPTLVRKIRQGKSQMHVMGWHADYPDAENFLQLYYSKNIRSGVTNLRYSNPEFDKLYDRSRTMSDSPARTKIYARMINIISEDCPVLLLNEPVGYQLRHRWVRNVKPYPFAHGLAQYWRIDPALQPRRKAQPIEQP</sequence>
<gene>
    <name evidence="2" type="ORF">LCGC14_2149980</name>
</gene>
<dbReference type="SUPFAM" id="SSF53850">
    <property type="entry name" value="Periplasmic binding protein-like II"/>
    <property type="match status" value="1"/>
</dbReference>
<organism evidence="2">
    <name type="scientific">marine sediment metagenome</name>
    <dbReference type="NCBI Taxonomy" id="412755"/>
    <lineage>
        <taxon>unclassified sequences</taxon>
        <taxon>metagenomes</taxon>
        <taxon>ecological metagenomes</taxon>
    </lineage>
</organism>
<dbReference type="InterPro" id="IPR039424">
    <property type="entry name" value="SBP_5"/>
</dbReference>
<feature type="domain" description="Solute-binding protein family 5" evidence="1">
    <location>
        <begin position="14"/>
        <end position="199"/>
    </location>
</feature>